<feature type="domain" description="NADH:quinone oxidoreductase/Mrp antiporter transmembrane" evidence="18">
    <location>
        <begin position="110"/>
        <end position="397"/>
    </location>
</feature>
<evidence type="ECO:0000256" key="4">
    <source>
        <dbReference type="ARBA" id="ARBA00021006"/>
    </source>
</evidence>
<feature type="transmembrane region" description="Helical" evidence="16">
    <location>
        <begin position="346"/>
        <end position="364"/>
    </location>
</feature>
<evidence type="ECO:0000256" key="13">
    <source>
        <dbReference type="ARBA" id="ARBA00023128"/>
    </source>
</evidence>
<evidence type="ECO:0000256" key="5">
    <source>
        <dbReference type="ARBA" id="ARBA00022448"/>
    </source>
</evidence>
<dbReference type="PRINTS" id="PR01437">
    <property type="entry name" value="NUOXDRDTASE4"/>
</dbReference>
<evidence type="ECO:0000256" key="6">
    <source>
        <dbReference type="ARBA" id="ARBA00022660"/>
    </source>
</evidence>
<evidence type="ECO:0000256" key="7">
    <source>
        <dbReference type="ARBA" id="ARBA00022692"/>
    </source>
</evidence>
<feature type="transmembrane region" description="Helical" evidence="16">
    <location>
        <begin position="146"/>
        <end position="165"/>
    </location>
</feature>
<keyword evidence="13 16" id="KW-0496">Mitochondrion</keyword>
<feature type="transmembrane region" description="Helical" evidence="16">
    <location>
        <begin position="59"/>
        <end position="83"/>
    </location>
</feature>
<dbReference type="AlphaFoldDB" id="A0A9E8JY84"/>
<evidence type="ECO:0000256" key="3">
    <source>
        <dbReference type="ARBA" id="ARBA00012944"/>
    </source>
</evidence>
<evidence type="ECO:0000256" key="10">
    <source>
        <dbReference type="ARBA" id="ARBA00022989"/>
    </source>
</evidence>
<keyword evidence="11 16" id="KW-0520">NAD</keyword>
<keyword evidence="8" id="KW-1278">Translocase</keyword>
<evidence type="ECO:0000256" key="11">
    <source>
        <dbReference type="ARBA" id="ARBA00023027"/>
    </source>
</evidence>
<dbReference type="Pfam" id="PF01059">
    <property type="entry name" value="Oxidored_q5_N"/>
    <property type="match status" value="1"/>
</dbReference>
<keyword evidence="10 16" id="KW-1133">Transmembrane helix</keyword>
<feature type="transmembrane region" description="Helical" evidence="16">
    <location>
        <begin position="185"/>
        <end position="211"/>
    </location>
</feature>
<dbReference type="GO" id="GO:0003954">
    <property type="term" value="F:NADH dehydrogenase activity"/>
    <property type="evidence" value="ECO:0007669"/>
    <property type="project" value="TreeGrafter"/>
</dbReference>
<comment type="catalytic activity">
    <reaction evidence="15 16">
        <text>a ubiquinone + NADH + 5 H(+)(in) = a ubiquinol + NAD(+) + 4 H(+)(out)</text>
        <dbReference type="Rhea" id="RHEA:29091"/>
        <dbReference type="Rhea" id="RHEA-COMP:9565"/>
        <dbReference type="Rhea" id="RHEA-COMP:9566"/>
        <dbReference type="ChEBI" id="CHEBI:15378"/>
        <dbReference type="ChEBI" id="CHEBI:16389"/>
        <dbReference type="ChEBI" id="CHEBI:17976"/>
        <dbReference type="ChEBI" id="CHEBI:57540"/>
        <dbReference type="ChEBI" id="CHEBI:57945"/>
        <dbReference type="EC" id="7.1.1.2"/>
    </reaction>
</comment>
<feature type="domain" description="NADH:ubiquinone oxidoreductase chain 4 N-terminal" evidence="19">
    <location>
        <begin position="1"/>
        <end position="105"/>
    </location>
</feature>
<comment type="subcellular location">
    <subcellularLocation>
        <location evidence="1 16">Mitochondrion membrane</location>
        <topology evidence="1 16">Multi-pass membrane protein</topology>
    </subcellularLocation>
</comment>
<keyword evidence="17" id="KW-0732">Signal</keyword>
<dbReference type="GO" id="GO:0048039">
    <property type="term" value="F:ubiquinone binding"/>
    <property type="evidence" value="ECO:0007669"/>
    <property type="project" value="TreeGrafter"/>
</dbReference>
<accession>A0A9E8JY84</accession>
<dbReference type="InterPro" id="IPR001750">
    <property type="entry name" value="ND/Mrp_TM"/>
</dbReference>
<evidence type="ECO:0000259" key="19">
    <source>
        <dbReference type="Pfam" id="PF01059"/>
    </source>
</evidence>
<feature type="chain" id="PRO_5039448086" description="NADH-ubiquinone oxidoreductase chain 4" evidence="17">
    <location>
        <begin position="21"/>
        <end position="453"/>
    </location>
</feature>
<comment type="similarity">
    <text evidence="2 16">Belongs to the complex I subunit 4 family.</text>
</comment>
<keyword evidence="6 16" id="KW-0679">Respiratory chain</keyword>
<dbReference type="InterPro" id="IPR000260">
    <property type="entry name" value="NADH4_N"/>
</dbReference>
<dbReference type="GO" id="GO:0008137">
    <property type="term" value="F:NADH dehydrogenase (ubiquinone) activity"/>
    <property type="evidence" value="ECO:0007669"/>
    <property type="project" value="UniProtKB-UniRule"/>
</dbReference>
<feature type="transmembrane region" description="Helical" evidence="16">
    <location>
        <begin position="252"/>
        <end position="272"/>
    </location>
</feature>
<name>A0A9E8JY84_9ANNE</name>
<evidence type="ECO:0000313" key="20">
    <source>
        <dbReference type="EMBL" id="UZT27126.1"/>
    </source>
</evidence>
<evidence type="ECO:0000256" key="2">
    <source>
        <dbReference type="ARBA" id="ARBA00009025"/>
    </source>
</evidence>
<feature type="transmembrane region" description="Helical" evidence="16">
    <location>
        <begin position="432"/>
        <end position="452"/>
    </location>
</feature>
<feature type="transmembrane region" description="Helical" evidence="16">
    <location>
        <begin position="223"/>
        <end position="246"/>
    </location>
</feature>
<protein>
    <recommendedName>
        <fullName evidence="4 16">NADH-ubiquinone oxidoreductase chain 4</fullName>
        <ecNumber evidence="3 16">7.1.1.2</ecNumber>
    </recommendedName>
</protein>
<keyword evidence="9 16" id="KW-0249">Electron transport</keyword>
<evidence type="ECO:0000256" key="16">
    <source>
        <dbReference type="RuleBase" id="RU003297"/>
    </source>
</evidence>
<organism evidence="20">
    <name type="scientific">Sternaspis buzhinskajae</name>
    <dbReference type="NCBI Taxonomy" id="2931363"/>
    <lineage>
        <taxon>Eukaryota</taxon>
        <taxon>Metazoa</taxon>
        <taxon>Spiralia</taxon>
        <taxon>Lophotrochozoa</taxon>
        <taxon>Annelida</taxon>
        <taxon>Polychaeta</taxon>
        <taxon>Sedentaria</taxon>
        <taxon>Canalipalpata</taxon>
        <taxon>Terebellida</taxon>
        <taxon>Cirratuliformia</taxon>
        <taxon>Sternaspidae</taxon>
        <taxon>Sternaspis</taxon>
    </lineage>
</organism>
<dbReference type="PANTHER" id="PTHR43507">
    <property type="entry name" value="NADH-UBIQUINONE OXIDOREDUCTASE CHAIN 4"/>
    <property type="match status" value="1"/>
</dbReference>
<comment type="function">
    <text evidence="16">Core subunit of the mitochondrial membrane respiratory chain NADH dehydrogenase (Complex I) which catalyzes electron transfer from NADH through the respiratory chain, using ubiquinone as an electron acceptor. Essential for the catalytic activity and assembly of complex I.</text>
</comment>
<feature type="transmembrane region" description="Helical" evidence="16">
    <location>
        <begin position="279"/>
        <end position="298"/>
    </location>
</feature>
<feature type="transmembrane region" description="Helical" evidence="16">
    <location>
        <begin position="30"/>
        <end position="47"/>
    </location>
</feature>
<feature type="transmembrane region" description="Helical" evidence="16">
    <location>
        <begin position="113"/>
        <end position="134"/>
    </location>
</feature>
<keyword evidence="5 16" id="KW-0813">Transport</keyword>
<dbReference type="GO" id="GO:0042773">
    <property type="term" value="P:ATP synthesis coupled electron transport"/>
    <property type="evidence" value="ECO:0007669"/>
    <property type="project" value="InterPro"/>
</dbReference>
<dbReference type="EC" id="7.1.1.2" evidence="3 16"/>
<evidence type="ECO:0000256" key="9">
    <source>
        <dbReference type="ARBA" id="ARBA00022982"/>
    </source>
</evidence>
<dbReference type="PANTHER" id="PTHR43507:SF20">
    <property type="entry name" value="NADH-UBIQUINONE OXIDOREDUCTASE CHAIN 4"/>
    <property type="match status" value="1"/>
</dbReference>
<keyword evidence="12 16" id="KW-0830">Ubiquinone</keyword>
<evidence type="ECO:0000259" key="18">
    <source>
        <dbReference type="Pfam" id="PF00361"/>
    </source>
</evidence>
<sequence length="453" mass="50590">MLKMMIPIISLLLLIPLSNNNNKKWHLPSFTLMIMTLLLLPLISIPFPYSPLNLFSIDLLNLPLIILTTWISSMMFMVSYLTLHNKNKSSLFSTQIILLSSTLILSFSVNNFILFYVFFEASLIPTLLLIIGWGYQPERLQAGMYLMMYTVTASLPLLMSLLMIYKTNLHTSFSLMFWLWPHSPLTTPLWSTISIMAFMVKMPLFFVHLWLPKAHVEAPVAGSMILAGVLLKLGSYGLIRLTFFLMKMSKPIALGFLSIALWGAVISSMICIRQQDLKSLIAYSSVGHMGLLTAGLMSNSKLGWQGSLSMMLAHGLCSSALFAIANMTYEKTNTRSLSLTKGMINSIPMLTFWWFILSAFNMAAPPSINLMSEIILLTASLSKSTFFFLAIILISFMTAAYSLHMFSASQHGPSNSYSNPCYTCASAHFTPLLLMTAPLILLTPNLAIISSWN</sequence>
<keyword evidence="14 16" id="KW-0472">Membrane</keyword>
<gene>
    <name evidence="20" type="primary">nad4</name>
</gene>
<feature type="signal peptide" evidence="17">
    <location>
        <begin position="1"/>
        <end position="20"/>
    </location>
</feature>
<geneLocation type="mitochondrion" evidence="20"/>
<evidence type="ECO:0000256" key="8">
    <source>
        <dbReference type="ARBA" id="ARBA00022967"/>
    </source>
</evidence>
<evidence type="ECO:0000256" key="17">
    <source>
        <dbReference type="SAM" id="SignalP"/>
    </source>
</evidence>
<dbReference type="Pfam" id="PF00361">
    <property type="entry name" value="Proton_antipo_M"/>
    <property type="match status" value="1"/>
</dbReference>
<feature type="transmembrane region" description="Helical" evidence="16">
    <location>
        <begin position="384"/>
        <end position="403"/>
    </location>
</feature>
<dbReference type="InterPro" id="IPR003918">
    <property type="entry name" value="NADH_UbQ_OxRdtase"/>
</dbReference>
<feature type="transmembrane region" description="Helical" evidence="16">
    <location>
        <begin position="304"/>
        <end position="325"/>
    </location>
</feature>
<keyword evidence="7 16" id="KW-0812">Transmembrane</keyword>
<dbReference type="GO" id="GO:0015990">
    <property type="term" value="P:electron transport coupled proton transport"/>
    <property type="evidence" value="ECO:0007669"/>
    <property type="project" value="TreeGrafter"/>
</dbReference>
<evidence type="ECO:0000256" key="12">
    <source>
        <dbReference type="ARBA" id="ARBA00023075"/>
    </source>
</evidence>
<evidence type="ECO:0000256" key="14">
    <source>
        <dbReference type="ARBA" id="ARBA00023136"/>
    </source>
</evidence>
<dbReference type="GO" id="GO:0031966">
    <property type="term" value="C:mitochondrial membrane"/>
    <property type="evidence" value="ECO:0007669"/>
    <property type="project" value="UniProtKB-SubCell"/>
</dbReference>
<dbReference type="EMBL" id="ON155433">
    <property type="protein sequence ID" value="UZT27126.1"/>
    <property type="molecule type" value="Genomic_DNA"/>
</dbReference>
<reference evidence="20" key="1">
    <citation type="submission" date="2022-04" db="EMBL/GenBank/DDBJ databases">
        <authorList>
            <person name="Ge M."/>
            <person name="Mo J."/>
        </authorList>
    </citation>
    <scope>NUCLEOTIDE SEQUENCE</scope>
</reference>
<evidence type="ECO:0000256" key="15">
    <source>
        <dbReference type="ARBA" id="ARBA00049551"/>
    </source>
</evidence>
<proteinExistence type="inferred from homology"/>
<evidence type="ECO:0000256" key="1">
    <source>
        <dbReference type="ARBA" id="ARBA00004225"/>
    </source>
</evidence>